<keyword evidence="6 8" id="KW-0472">Membrane</keyword>
<dbReference type="GO" id="GO:0009279">
    <property type="term" value="C:cell outer membrane"/>
    <property type="evidence" value="ECO:0007669"/>
    <property type="project" value="UniProtKB-SubCell"/>
</dbReference>
<feature type="domain" description="PEGA" evidence="13">
    <location>
        <begin position="70"/>
        <end position="110"/>
    </location>
</feature>
<protein>
    <submittedName>
        <fullName evidence="14">TonB-dependent receptor</fullName>
    </submittedName>
</protein>
<comment type="subcellular location">
    <subcellularLocation>
        <location evidence="1 8">Cell outer membrane</location>
        <topology evidence="1 8">Multi-pass membrane protein</topology>
    </subcellularLocation>
</comment>
<evidence type="ECO:0000256" key="3">
    <source>
        <dbReference type="ARBA" id="ARBA00022452"/>
    </source>
</evidence>
<evidence type="ECO:0000313" key="14">
    <source>
        <dbReference type="EMBL" id="QOY87675.1"/>
    </source>
</evidence>
<keyword evidence="5 9" id="KW-0798">TonB box</keyword>
<reference evidence="14 15" key="1">
    <citation type="submission" date="2020-10" db="EMBL/GenBank/DDBJ databases">
        <title>Complete genome sequence of Paludibaculum fermentans P105T, a facultatively anaerobic acidobacterium capable of dissimilatory Fe(III) reduction.</title>
        <authorList>
            <person name="Dedysh S.N."/>
            <person name="Beletsky A.V."/>
            <person name="Kulichevskaya I.S."/>
            <person name="Mardanov A.V."/>
            <person name="Ravin N.V."/>
        </authorList>
    </citation>
    <scope>NUCLEOTIDE SEQUENCE [LARGE SCALE GENOMIC DNA]</scope>
    <source>
        <strain evidence="14 15">P105</strain>
    </source>
</reference>
<feature type="chain" id="PRO_5033021695" evidence="10">
    <location>
        <begin position="30"/>
        <end position="915"/>
    </location>
</feature>
<dbReference type="RefSeq" id="WP_194449342.1">
    <property type="nucleotide sequence ID" value="NZ_CP063849.1"/>
</dbReference>
<evidence type="ECO:0000259" key="12">
    <source>
        <dbReference type="Pfam" id="PF07715"/>
    </source>
</evidence>
<dbReference type="InterPro" id="IPR012910">
    <property type="entry name" value="Plug_dom"/>
</dbReference>
<evidence type="ECO:0000256" key="6">
    <source>
        <dbReference type="ARBA" id="ARBA00023136"/>
    </source>
</evidence>
<proteinExistence type="inferred from homology"/>
<feature type="domain" description="TonB-dependent receptor-like beta-barrel" evidence="11">
    <location>
        <begin position="324"/>
        <end position="856"/>
    </location>
</feature>
<dbReference type="GO" id="GO:0015344">
    <property type="term" value="F:siderophore uptake transmembrane transporter activity"/>
    <property type="evidence" value="ECO:0007669"/>
    <property type="project" value="TreeGrafter"/>
</dbReference>
<dbReference type="PROSITE" id="PS52016">
    <property type="entry name" value="TONB_DEPENDENT_REC_3"/>
    <property type="match status" value="1"/>
</dbReference>
<evidence type="ECO:0000256" key="5">
    <source>
        <dbReference type="ARBA" id="ARBA00023077"/>
    </source>
</evidence>
<feature type="domain" description="TonB-dependent receptor plug" evidence="12">
    <location>
        <begin position="134"/>
        <end position="246"/>
    </location>
</feature>
<keyword evidence="14" id="KW-0675">Receptor</keyword>
<dbReference type="KEGG" id="pfer:IRI77_33825"/>
<dbReference type="Proteomes" id="UP000593892">
    <property type="component" value="Chromosome"/>
</dbReference>
<evidence type="ECO:0000256" key="1">
    <source>
        <dbReference type="ARBA" id="ARBA00004571"/>
    </source>
</evidence>
<dbReference type="AlphaFoldDB" id="A0A7S7NQ45"/>
<dbReference type="InterPro" id="IPR000531">
    <property type="entry name" value="Beta-barrel_TonB"/>
</dbReference>
<evidence type="ECO:0000256" key="4">
    <source>
        <dbReference type="ARBA" id="ARBA00022692"/>
    </source>
</evidence>
<accession>A0A7S7NQ45</accession>
<evidence type="ECO:0000256" key="10">
    <source>
        <dbReference type="SAM" id="SignalP"/>
    </source>
</evidence>
<evidence type="ECO:0000256" key="8">
    <source>
        <dbReference type="PROSITE-ProRule" id="PRU01360"/>
    </source>
</evidence>
<dbReference type="PANTHER" id="PTHR30069:SF39">
    <property type="entry name" value="BLL6183 PROTEIN"/>
    <property type="match status" value="1"/>
</dbReference>
<keyword evidence="2 8" id="KW-0813">Transport</keyword>
<dbReference type="InterPro" id="IPR037066">
    <property type="entry name" value="Plug_dom_sf"/>
</dbReference>
<name>A0A7S7NQ45_PALFE</name>
<dbReference type="EMBL" id="CP063849">
    <property type="protein sequence ID" value="QOY87675.1"/>
    <property type="molecule type" value="Genomic_DNA"/>
</dbReference>
<dbReference type="InterPro" id="IPR036942">
    <property type="entry name" value="Beta-barrel_TonB_sf"/>
</dbReference>
<keyword evidence="7 8" id="KW-0998">Cell outer membrane</keyword>
<dbReference type="Gene3D" id="2.40.170.20">
    <property type="entry name" value="TonB-dependent receptor, beta-barrel domain"/>
    <property type="match status" value="1"/>
</dbReference>
<dbReference type="Pfam" id="PF07715">
    <property type="entry name" value="Plug"/>
    <property type="match status" value="1"/>
</dbReference>
<gene>
    <name evidence="14" type="ORF">IRI77_33825</name>
</gene>
<organism evidence="14 15">
    <name type="scientific">Paludibaculum fermentans</name>
    <dbReference type="NCBI Taxonomy" id="1473598"/>
    <lineage>
        <taxon>Bacteria</taxon>
        <taxon>Pseudomonadati</taxon>
        <taxon>Acidobacteriota</taxon>
        <taxon>Terriglobia</taxon>
        <taxon>Bryobacterales</taxon>
        <taxon>Bryobacteraceae</taxon>
        <taxon>Paludibaculum</taxon>
    </lineage>
</organism>
<evidence type="ECO:0000256" key="7">
    <source>
        <dbReference type="ARBA" id="ARBA00023237"/>
    </source>
</evidence>
<dbReference type="Pfam" id="PF08308">
    <property type="entry name" value="PEGA"/>
    <property type="match status" value="1"/>
</dbReference>
<evidence type="ECO:0000256" key="2">
    <source>
        <dbReference type="ARBA" id="ARBA00022448"/>
    </source>
</evidence>
<keyword evidence="15" id="KW-1185">Reference proteome</keyword>
<evidence type="ECO:0000256" key="9">
    <source>
        <dbReference type="RuleBase" id="RU003357"/>
    </source>
</evidence>
<feature type="signal peptide" evidence="10">
    <location>
        <begin position="1"/>
        <end position="29"/>
    </location>
</feature>
<dbReference type="PANTHER" id="PTHR30069">
    <property type="entry name" value="TONB-DEPENDENT OUTER MEMBRANE RECEPTOR"/>
    <property type="match status" value="1"/>
</dbReference>
<keyword evidence="10" id="KW-0732">Signal</keyword>
<keyword evidence="3 8" id="KW-1134">Transmembrane beta strand</keyword>
<evidence type="ECO:0000259" key="13">
    <source>
        <dbReference type="Pfam" id="PF08308"/>
    </source>
</evidence>
<dbReference type="SUPFAM" id="SSF56935">
    <property type="entry name" value="Porins"/>
    <property type="match status" value="1"/>
</dbReference>
<dbReference type="InterPro" id="IPR039426">
    <property type="entry name" value="TonB-dep_rcpt-like"/>
</dbReference>
<dbReference type="Gene3D" id="2.170.130.10">
    <property type="entry name" value="TonB-dependent receptor, plug domain"/>
    <property type="match status" value="1"/>
</dbReference>
<keyword evidence="4 8" id="KW-0812">Transmembrane</keyword>
<dbReference type="InterPro" id="IPR013229">
    <property type="entry name" value="PEGA"/>
</dbReference>
<dbReference type="Pfam" id="PF00593">
    <property type="entry name" value="TonB_dep_Rec_b-barrel"/>
    <property type="match status" value="1"/>
</dbReference>
<comment type="similarity">
    <text evidence="8 9">Belongs to the TonB-dependent receptor family.</text>
</comment>
<evidence type="ECO:0000313" key="15">
    <source>
        <dbReference type="Proteomes" id="UP000593892"/>
    </source>
</evidence>
<sequence length="915" mass="98430">MALFWQRPMRLIVLLLLSCLPALVGQAPAGEIQVEVKDGSGAAVEAHGWLEGLHSGFRRSFQCDRRGLGTVSGLPAGRYRLRLTKEGFATYTETLEIAGNAAVQRTIRLEIGASSYAVSVVSATPLAGLDRLLEEMPAPAKAATDRDLEASGALDVSDFLNRRLANVYVNEIQGNPLQPDVNFRGYTASPLLGTPQGVSVYMDGVRLNQPFGDVVSWDLIPRVAVAEMAMIAGSDPLFGLNTLGGALSLRTKDGISHPGTSVQLSGGSFGRKTAELEHGGSTAKGLHWYLASSLFFEDGWRASSPSNVRQFLGKIGRQRERTSIGLTLAYANNTLIGNGLQELRLLERDYRSVYTKPDQTANRSPFVNLQLRHSFSNALTFSGNAYFRHIRTRTLNGDINENSLDQSVYQPGAAERAALTAAGYTGFPTSGATAANTPFPFWRCIGNVLLGDEPGEKCNGLINRGASQQRNYGLSGQVSWFGRMGRYRNQLTAGAAYDGNSVGFEQSSELGYLAPDRSVVGTGAFGDGVTGGDVDGEPFDVRVNLSGRMHSASVYATDTLTAGRLNLTVSGRFNRTTIDNLDRIRPAAGSGSLTGWHEFRRFNPAAGATYRVTGAVSLYGGYTEGSRAPTSIELGCADPETPCKLPNAMAGDPPLQQVVTRTFEAGVRGSGEHGLRWSAGWFRATNHDDILFVASQQTGFGYFKNFETTRRQGLELDMSARAGRVTYGGGYTFLRATFESSEAVNGSGNSSNDLARTVSRGLEGTIEIEPGSHIPLIPSHLVKAYADVQVTSKLLVDLNVIGASGSYARGNENNQHQPDGTYYLGPGRSAGYGVVNLGARYQLHRRVELFARINNLLDRCYYSAAQLGPTGFTAQGNFVARPFPATSNGEYPVQQSTFYAPGAPRGAWAGLRLRF</sequence>
<evidence type="ECO:0000259" key="11">
    <source>
        <dbReference type="Pfam" id="PF00593"/>
    </source>
</evidence>
<dbReference type="GO" id="GO:0044718">
    <property type="term" value="P:siderophore transmembrane transport"/>
    <property type="evidence" value="ECO:0007669"/>
    <property type="project" value="TreeGrafter"/>
</dbReference>